<reference evidence="1" key="1">
    <citation type="submission" date="2020-08" db="EMBL/GenBank/DDBJ databases">
        <title>Multicomponent nature underlies the extraordinary mechanical properties of spider dragline silk.</title>
        <authorList>
            <person name="Kono N."/>
            <person name="Nakamura H."/>
            <person name="Mori M."/>
            <person name="Yoshida Y."/>
            <person name="Ohtoshi R."/>
            <person name="Malay A.D."/>
            <person name="Moran D.A.P."/>
            <person name="Tomita M."/>
            <person name="Numata K."/>
            <person name="Arakawa K."/>
        </authorList>
    </citation>
    <scope>NUCLEOTIDE SEQUENCE</scope>
</reference>
<dbReference type="InterPro" id="IPR052709">
    <property type="entry name" value="Transposase-MT_Hybrid"/>
</dbReference>
<evidence type="ECO:0000313" key="1">
    <source>
        <dbReference type="EMBL" id="GFY69992.1"/>
    </source>
</evidence>
<dbReference type="Gene3D" id="3.30.420.10">
    <property type="entry name" value="Ribonuclease H-like superfamily/Ribonuclease H"/>
    <property type="match status" value="1"/>
</dbReference>
<protein>
    <submittedName>
        <fullName evidence="1">Histone-lysine N-methyltransferase SETMAR</fullName>
    </submittedName>
</protein>
<keyword evidence="2" id="KW-1185">Reference proteome</keyword>
<accession>A0A8X6YG46</accession>
<dbReference type="EMBL" id="BMAV01017930">
    <property type="protein sequence ID" value="GFY69992.1"/>
    <property type="molecule type" value="Genomic_DNA"/>
</dbReference>
<dbReference type="OrthoDB" id="616263at2759"/>
<organism evidence="1 2">
    <name type="scientific">Trichonephila inaurata madagascariensis</name>
    <dbReference type="NCBI Taxonomy" id="2747483"/>
    <lineage>
        <taxon>Eukaryota</taxon>
        <taxon>Metazoa</taxon>
        <taxon>Ecdysozoa</taxon>
        <taxon>Arthropoda</taxon>
        <taxon>Chelicerata</taxon>
        <taxon>Arachnida</taxon>
        <taxon>Araneae</taxon>
        <taxon>Araneomorphae</taxon>
        <taxon>Entelegynae</taxon>
        <taxon>Araneoidea</taxon>
        <taxon>Nephilidae</taxon>
        <taxon>Trichonephila</taxon>
        <taxon>Trichonephila inaurata</taxon>
    </lineage>
</organism>
<dbReference type="GO" id="GO:0003676">
    <property type="term" value="F:nucleic acid binding"/>
    <property type="evidence" value="ECO:0007669"/>
    <property type="project" value="InterPro"/>
</dbReference>
<dbReference type="PANTHER" id="PTHR46060:SF3">
    <property type="entry name" value="PROTEIN GVQW3"/>
    <property type="match status" value="1"/>
</dbReference>
<dbReference type="PANTHER" id="PTHR46060">
    <property type="entry name" value="MARINER MOS1 TRANSPOSASE-LIKE PROTEIN"/>
    <property type="match status" value="1"/>
</dbReference>
<gene>
    <name evidence="1" type="primary">WN55_07909</name>
    <name evidence="1" type="ORF">TNIN_44471</name>
</gene>
<sequence length="118" mass="13746">MYKGALAMGKLRDSGNDLLSHSASSDDLAFSDFHLFPKFKTFVSGKCFTSNDEVERVINKYFHNLPDLHFLERILMLEKRWTKCNEVKGDYVEKKSFFNRKSQSFIVSPRAFHLTLVM</sequence>
<proteinExistence type="predicted"/>
<dbReference type="AlphaFoldDB" id="A0A8X6YG46"/>
<dbReference type="Proteomes" id="UP000886998">
    <property type="component" value="Unassembled WGS sequence"/>
</dbReference>
<evidence type="ECO:0000313" key="2">
    <source>
        <dbReference type="Proteomes" id="UP000886998"/>
    </source>
</evidence>
<name>A0A8X6YG46_9ARAC</name>
<comment type="caution">
    <text evidence="1">The sequence shown here is derived from an EMBL/GenBank/DDBJ whole genome shotgun (WGS) entry which is preliminary data.</text>
</comment>
<dbReference type="InterPro" id="IPR036397">
    <property type="entry name" value="RNaseH_sf"/>
</dbReference>